<protein>
    <submittedName>
        <fullName evidence="1">Uncharacterized protein</fullName>
    </submittedName>
</protein>
<organism evidence="1 2">
    <name type="scientific">Dreissena polymorpha</name>
    <name type="common">Zebra mussel</name>
    <name type="synonym">Mytilus polymorpha</name>
    <dbReference type="NCBI Taxonomy" id="45954"/>
    <lineage>
        <taxon>Eukaryota</taxon>
        <taxon>Metazoa</taxon>
        <taxon>Spiralia</taxon>
        <taxon>Lophotrochozoa</taxon>
        <taxon>Mollusca</taxon>
        <taxon>Bivalvia</taxon>
        <taxon>Autobranchia</taxon>
        <taxon>Heteroconchia</taxon>
        <taxon>Euheterodonta</taxon>
        <taxon>Imparidentia</taxon>
        <taxon>Neoheterodontei</taxon>
        <taxon>Myida</taxon>
        <taxon>Dreissenoidea</taxon>
        <taxon>Dreissenidae</taxon>
        <taxon>Dreissena</taxon>
    </lineage>
</organism>
<dbReference type="AlphaFoldDB" id="A0A9D4E202"/>
<dbReference type="Proteomes" id="UP000828390">
    <property type="component" value="Unassembled WGS sequence"/>
</dbReference>
<comment type="caution">
    <text evidence="1">The sequence shown here is derived from an EMBL/GenBank/DDBJ whole genome shotgun (WGS) entry which is preliminary data.</text>
</comment>
<gene>
    <name evidence="1" type="ORF">DPMN_172979</name>
</gene>
<proteinExistence type="predicted"/>
<evidence type="ECO:0000313" key="2">
    <source>
        <dbReference type="Proteomes" id="UP000828390"/>
    </source>
</evidence>
<accession>A0A9D4E202</accession>
<name>A0A9D4E202_DREPO</name>
<reference evidence="1" key="1">
    <citation type="journal article" date="2019" name="bioRxiv">
        <title>The Genome of the Zebra Mussel, Dreissena polymorpha: A Resource for Invasive Species Research.</title>
        <authorList>
            <person name="McCartney M.A."/>
            <person name="Auch B."/>
            <person name="Kono T."/>
            <person name="Mallez S."/>
            <person name="Zhang Y."/>
            <person name="Obille A."/>
            <person name="Becker A."/>
            <person name="Abrahante J.E."/>
            <person name="Garbe J."/>
            <person name="Badalamenti J.P."/>
            <person name="Herman A."/>
            <person name="Mangelson H."/>
            <person name="Liachko I."/>
            <person name="Sullivan S."/>
            <person name="Sone E.D."/>
            <person name="Koren S."/>
            <person name="Silverstein K.A.T."/>
            <person name="Beckman K.B."/>
            <person name="Gohl D.M."/>
        </authorList>
    </citation>
    <scope>NUCLEOTIDE SEQUENCE</scope>
    <source>
        <strain evidence="1">Duluth1</strain>
        <tissue evidence="1">Whole animal</tissue>
    </source>
</reference>
<keyword evidence="2" id="KW-1185">Reference proteome</keyword>
<reference evidence="1" key="2">
    <citation type="submission" date="2020-11" db="EMBL/GenBank/DDBJ databases">
        <authorList>
            <person name="McCartney M.A."/>
            <person name="Auch B."/>
            <person name="Kono T."/>
            <person name="Mallez S."/>
            <person name="Becker A."/>
            <person name="Gohl D.M."/>
            <person name="Silverstein K.A.T."/>
            <person name="Koren S."/>
            <person name="Bechman K.B."/>
            <person name="Herman A."/>
            <person name="Abrahante J.E."/>
            <person name="Garbe J."/>
        </authorList>
    </citation>
    <scope>NUCLEOTIDE SEQUENCE</scope>
    <source>
        <strain evidence="1">Duluth1</strain>
        <tissue evidence="1">Whole animal</tissue>
    </source>
</reference>
<evidence type="ECO:0000313" key="1">
    <source>
        <dbReference type="EMBL" id="KAH3771653.1"/>
    </source>
</evidence>
<dbReference type="EMBL" id="JAIWYP010000009">
    <property type="protein sequence ID" value="KAH3771653.1"/>
    <property type="molecule type" value="Genomic_DNA"/>
</dbReference>
<sequence>MNSTELNITCNSRNPTPPSAACIGTVVPNLHSTGPFECVTILYMVGKAIGAIKTTHVKLIAVHIFLRRCRII</sequence>